<name>A0A7W7ACA7_9SPHN</name>
<dbReference type="InterPro" id="IPR050237">
    <property type="entry name" value="ATP-dep_AMP-bd_enzyme"/>
</dbReference>
<dbReference type="Pfam" id="PF00501">
    <property type="entry name" value="AMP-binding"/>
    <property type="match status" value="1"/>
</dbReference>
<dbReference type="AlphaFoldDB" id="A0A7W7ACA7"/>
<organism evidence="3 4">
    <name type="scientific">Novosphingobium taihuense</name>
    <dbReference type="NCBI Taxonomy" id="260085"/>
    <lineage>
        <taxon>Bacteria</taxon>
        <taxon>Pseudomonadati</taxon>
        <taxon>Pseudomonadota</taxon>
        <taxon>Alphaproteobacteria</taxon>
        <taxon>Sphingomonadales</taxon>
        <taxon>Sphingomonadaceae</taxon>
        <taxon>Novosphingobium</taxon>
    </lineage>
</organism>
<dbReference type="OrthoDB" id="7315605at2"/>
<dbReference type="SUPFAM" id="SSF56801">
    <property type="entry name" value="Acetyl-CoA synthetase-like"/>
    <property type="match status" value="1"/>
</dbReference>
<dbReference type="GO" id="GO:0016877">
    <property type="term" value="F:ligase activity, forming carbon-sulfur bonds"/>
    <property type="evidence" value="ECO:0007669"/>
    <property type="project" value="UniProtKB-ARBA"/>
</dbReference>
<dbReference type="Proteomes" id="UP000538566">
    <property type="component" value="Unassembled WGS sequence"/>
</dbReference>
<dbReference type="EC" id="6.2.1.-" evidence="3"/>
<dbReference type="PANTHER" id="PTHR43767">
    <property type="entry name" value="LONG-CHAIN-FATTY-ACID--COA LIGASE"/>
    <property type="match status" value="1"/>
</dbReference>
<evidence type="ECO:0000259" key="1">
    <source>
        <dbReference type="Pfam" id="PF00501"/>
    </source>
</evidence>
<dbReference type="InterPro" id="IPR000873">
    <property type="entry name" value="AMP-dep_synth/lig_dom"/>
</dbReference>
<evidence type="ECO:0000313" key="4">
    <source>
        <dbReference type="Proteomes" id="UP000538566"/>
    </source>
</evidence>
<dbReference type="EMBL" id="JACHOA010000005">
    <property type="protein sequence ID" value="MBB4614393.1"/>
    <property type="molecule type" value="Genomic_DNA"/>
</dbReference>
<gene>
    <name evidence="3" type="ORF">GGR37_002680</name>
</gene>
<dbReference type="InterPro" id="IPR042099">
    <property type="entry name" value="ANL_N_sf"/>
</dbReference>
<feature type="domain" description="AMP-dependent synthetase/ligase" evidence="1">
    <location>
        <begin position="15"/>
        <end position="369"/>
    </location>
</feature>
<comment type="caution">
    <text evidence="3">The sequence shown here is derived from an EMBL/GenBank/DDBJ whole genome shotgun (WGS) entry which is preliminary data.</text>
</comment>
<evidence type="ECO:0000259" key="2">
    <source>
        <dbReference type="Pfam" id="PF13193"/>
    </source>
</evidence>
<feature type="domain" description="AMP-binding enzyme C-terminal" evidence="2">
    <location>
        <begin position="432"/>
        <end position="507"/>
    </location>
</feature>
<keyword evidence="3" id="KW-0436">Ligase</keyword>
<protein>
    <submittedName>
        <fullName evidence="3">Crotonobetaine/carnitine-CoA ligase</fullName>
        <ecNumber evidence="3">6.2.1.-</ecNumber>
    </submittedName>
</protein>
<evidence type="ECO:0000313" key="3">
    <source>
        <dbReference type="EMBL" id="MBB4614393.1"/>
    </source>
</evidence>
<dbReference type="InterPro" id="IPR025110">
    <property type="entry name" value="AMP-bd_C"/>
</dbReference>
<dbReference type="PROSITE" id="PS00455">
    <property type="entry name" value="AMP_BINDING"/>
    <property type="match status" value="1"/>
</dbReference>
<reference evidence="3 4" key="1">
    <citation type="submission" date="2020-08" db="EMBL/GenBank/DDBJ databases">
        <title>Genomic Encyclopedia of Type Strains, Phase IV (KMG-IV): sequencing the most valuable type-strain genomes for metagenomic binning, comparative biology and taxonomic classification.</title>
        <authorList>
            <person name="Goeker M."/>
        </authorList>
    </citation>
    <scope>NUCLEOTIDE SEQUENCE [LARGE SCALE GENOMIC DNA]</scope>
    <source>
        <strain evidence="3 4">DSM 17507</strain>
    </source>
</reference>
<accession>A0A7W7ACA7</accession>
<dbReference type="InterPro" id="IPR020845">
    <property type="entry name" value="AMP-binding_CS"/>
</dbReference>
<dbReference type="PANTHER" id="PTHR43767:SF10">
    <property type="entry name" value="SURFACTIN SYNTHASE SUBUNIT 1"/>
    <property type="match status" value="1"/>
</dbReference>
<dbReference type="Gene3D" id="3.30.300.30">
    <property type="match status" value="1"/>
</dbReference>
<sequence length="532" mass="57160">MSEPNPLIIANLVAAQAAALPDLDVLTFESEGETETLTFRELWENAQRIAAGLKALGLRKGDRFALLIQNHPEFVELMVASAILGTVIVPIDPRTRGAKLAYMLRDSDSRGVVCAGYSVDGLVEALPDCPDIGWVALVGELADNTLPVPCHAIGNWLAAPLPDPLLAVAVHSEAEPMQLMYTSGTTGDPKGIVVPHGRFGAVSGHGEAVFGYRAGDRPYTGLSLTHGNAQFVTLAPSLKMGLRAVISRKFSKSRLWDIVRQHGCTTFSLLGGMVTAIHAEPRKHHDSDNPVRLVISAGMPAALWEEFAERFGVDIFEFYGAMEGGMSINRPGEGPIGSCGKPAPGLLASIMDEAGNELPHGEVGELCFRLEGAPFPPVTYHNNPAASARKVRDGWLLSGDMARMDADGWIFYEYRKGGGIRRNGEFVNPAFIERVLGEHPGVDDIFVYGVPSRGGAPGEKDVVAAIVPTDSYAPASLFAWARAKLERNMVPTYLQVVSQIPKTASEKPQERHLLEAFSAEGATIHTEQGEDA</sequence>
<dbReference type="RefSeq" id="WP_144904902.1">
    <property type="nucleotide sequence ID" value="NZ_JACHOA010000005.1"/>
</dbReference>
<keyword evidence="4" id="KW-1185">Reference proteome</keyword>
<dbReference type="Gene3D" id="3.40.50.12780">
    <property type="entry name" value="N-terminal domain of ligase-like"/>
    <property type="match status" value="1"/>
</dbReference>
<dbReference type="Pfam" id="PF13193">
    <property type="entry name" value="AMP-binding_C"/>
    <property type="match status" value="1"/>
</dbReference>
<proteinExistence type="predicted"/>
<dbReference type="InterPro" id="IPR045851">
    <property type="entry name" value="AMP-bd_C_sf"/>
</dbReference>